<sequence length="52" mass="5736">MVDTNEIEILSKYFIWQPYIGLKEPQYQGKYNSLDSRHDCGGCGGSGCSSCG</sequence>
<gene>
    <name evidence="1" type="ORF">LAKADJCE_00307</name>
</gene>
<dbReference type="AlphaFoldDB" id="A0A811T535"/>
<comment type="caution">
    <text evidence="1">The sequence shown here is derived from an EMBL/GenBank/DDBJ whole genome shotgun (WGS) entry which is preliminary data.</text>
</comment>
<protein>
    <submittedName>
        <fullName evidence="1">Uncharacterized protein</fullName>
    </submittedName>
</protein>
<proteinExistence type="predicted"/>
<accession>A0A811T535</accession>
<reference evidence="1" key="1">
    <citation type="submission" date="2020-10" db="EMBL/GenBank/DDBJ databases">
        <authorList>
            <person name="Hahn C.J."/>
            <person name="Laso-Perez R."/>
            <person name="Vulcano F."/>
            <person name="Vaziourakis K.-M."/>
            <person name="Stokke R."/>
            <person name="Steen I.H."/>
            <person name="Teske A."/>
            <person name="Boetius A."/>
            <person name="Liebeke M."/>
            <person name="Amann R."/>
            <person name="Knittel K."/>
        </authorList>
    </citation>
    <scope>NUCLEOTIDE SEQUENCE</scope>
    <source>
        <strain evidence="1">Gfbio:e3339647-f889-4370-9287-4fb5cb688e4c:AG392J18_GoMArc1</strain>
    </source>
</reference>
<dbReference type="Proteomes" id="UP000612009">
    <property type="component" value="Unassembled WGS sequence"/>
</dbReference>
<name>A0A811T535_9EURY</name>
<evidence type="ECO:0000313" key="1">
    <source>
        <dbReference type="EMBL" id="CAD6492416.1"/>
    </source>
</evidence>
<evidence type="ECO:0000313" key="2">
    <source>
        <dbReference type="Proteomes" id="UP000612009"/>
    </source>
</evidence>
<organism evidence="1 2">
    <name type="scientific">Candidatus Argoarchaeum ethanivorans</name>
    <dbReference type="NCBI Taxonomy" id="2608793"/>
    <lineage>
        <taxon>Archaea</taxon>
        <taxon>Methanobacteriati</taxon>
        <taxon>Methanobacteriota</taxon>
        <taxon>Stenosarchaea group</taxon>
        <taxon>Methanomicrobia</taxon>
        <taxon>Methanosarcinales</taxon>
        <taxon>Methanosarcinales incertae sedis</taxon>
        <taxon>GOM Arc I cluster</taxon>
        <taxon>Candidatus Argoarchaeum</taxon>
    </lineage>
</organism>
<dbReference type="EMBL" id="CAJHIR010000013">
    <property type="protein sequence ID" value="CAD6492416.1"/>
    <property type="molecule type" value="Genomic_DNA"/>
</dbReference>